<comment type="caution">
    <text evidence="1">The sequence shown here is derived from an EMBL/GenBank/DDBJ whole genome shotgun (WGS) entry which is preliminary data.</text>
</comment>
<feature type="non-terminal residue" evidence="1">
    <location>
        <position position="1"/>
    </location>
</feature>
<dbReference type="VEuPathDB" id="FungiDB:MAN_09792"/>
<proteinExistence type="predicted"/>
<accession>A0A0B4EYB1</accession>
<dbReference type="AlphaFoldDB" id="A0A0B4EYB1"/>
<dbReference type="EMBL" id="AZNF01000018">
    <property type="protein sequence ID" value="KID60657.1"/>
    <property type="molecule type" value="Genomic_DNA"/>
</dbReference>
<evidence type="ECO:0000313" key="2">
    <source>
        <dbReference type="Proteomes" id="UP000031186"/>
    </source>
</evidence>
<protein>
    <submittedName>
        <fullName evidence="1">Uncharacterized protein</fullName>
    </submittedName>
</protein>
<organism evidence="1 2">
    <name type="scientific">Metarhizium anisopliae (strain ARSEF 549)</name>
    <dbReference type="NCBI Taxonomy" id="3151832"/>
    <lineage>
        <taxon>Eukaryota</taxon>
        <taxon>Fungi</taxon>
        <taxon>Dikarya</taxon>
        <taxon>Ascomycota</taxon>
        <taxon>Pezizomycotina</taxon>
        <taxon>Sordariomycetes</taxon>
        <taxon>Hypocreomycetidae</taxon>
        <taxon>Hypocreales</taxon>
        <taxon>Clavicipitaceae</taxon>
        <taxon>Metarhizium</taxon>
    </lineage>
</organism>
<dbReference type="HOGENOM" id="CLU_2278104_0_0_1"/>
<dbReference type="Proteomes" id="UP000031186">
    <property type="component" value="Unassembled WGS sequence"/>
</dbReference>
<keyword evidence="2" id="KW-1185">Reference proteome</keyword>
<reference evidence="1 2" key="1">
    <citation type="journal article" date="2014" name="Proc. Natl. Acad. Sci. U.S.A.">
        <title>Trajectory and genomic determinants of fungal-pathogen speciation and host adaptation.</title>
        <authorList>
            <person name="Hu X."/>
            <person name="Xiao G."/>
            <person name="Zheng P."/>
            <person name="Shang Y."/>
            <person name="Su Y."/>
            <person name="Zhang X."/>
            <person name="Liu X."/>
            <person name="Zhan S."/>
            <person name="St Leger R.J."/>
            <person name="Wang C."/>
        </authorList>
    </citation>
    <scope>NUCLEOTIDE SEQUENCE [LARGE SCALE GENOMIC DNA]</scope>
    <source>
        <strain evidence="1 2">ARSEF 549</strain>
    </source>
</reference>
<name>A0A0B4EYB1_METAF</name>
<sequence>MLKGFHELLTASGIFGVLANFRELISGWPKWCFVVVIALVRPDSGLDINACRSRDGLFLRLKEMGAAGGEGLVFNGFNLVASSIGSFSLEKEQNSIILNIPY</sequence>
<gene>
    <name evidence="1" type="ORF">MAN_09792</name>
</gene>
<evidence type="ECO:0000313" key="1">
    <source>
        <dbReference type="EMBL" id="KID60657.1"/>
    </source>
</evidence>